<sequence length="80" mass="9026">MGVPLDHNCNNPSSLSNTPPCVTSRTFCISEYYPSPYPSCLDLEILVSLKGSSWKHFQILSFRLFLPVFLFQSPYLGPVQ</sequence>
<evidence type="ECO:0000313" key="2">
    <source>
        <dbReference type="Proteomes" id="UP000215914"/>
    </source>
</evidence>
<reference evidence="2" key="1">
    <citation type="journal article" date="2017" name="Nature">
        <title>The sunflower genome provides insights into oil metabolism, flowering and Asterid evolution.</title>
        <authorList>
            <person name="Badouin H."/>
            <person name="Gouzy J."/>
            <person name="Grassa C.J."/>
            <person name="Murat F."/>
            <person name="Staton S.E."/>
            <person name="Cottret L."/>
            <person name="Lelandais-Briere C."/>
            <person name="Owens G.L."/>
            <person name="Carrere S."/>
            <person name="Mayjonade B."/>
            <person name="Legrand L."/>
            <person name="Gill N."/>
            <person name="Kane N.C."/>
            <person name="Bowers J.E."/>
            <person name="Hubner S."/>
            <person name="Bellec A."/>
            <person name="Berard A."/>
            <person name="Berges H."/>
            <person name="Blanchet N."/>
            <person name="Boniface M.C."/>
            <person name="Brunel D."/>
            <person name="Catrice O."/>
            <person name="Chaidir N."/>
            <person name="Claudel C."/>
            <person name="Donnadieu C."/>
            <person name="Faraut T."/>
            <person name="Fievet G."/>
            <person name="Helmstetter N."/>
            <person name="King M."/>
            <person name="Knapp S.J."/>
            <person name="Lai Z."/>
            <person name="Le Paslier M.C."/>
            <person name="Lippi Y."/>
            <person name="Lorenzon L."/>
            <person name="Mandel J.R."/>
            <person name="Marage G."/>
            <person name="Marchand G."/>
            <person name="Marquand E."/>
            <person name="Bret-Mestries E."/>
            <person name="Morien E."/>
            <person name="Nambeesan S."/>
            <person name="Nguyen T."/>
            <person name="Pegot-Espagnet P."/>
            <person name="Pouilly N."/>
            <person name="Raftis F."/>
            <person name="Sallet E."/>
            <person name="Schiex T."/>
            <person name="Thomas J."/>
            <person name="Vandecasteele C."/>
            <person name="Vares D."/>
            <person name="Vear F."/>
            <person name="Vautrin S."/>
            <person name="Crespi M."/>
            <person name="Mangin B."/>
            <person name="Burke J.M."/>
            <person name="Salse J."/>
            <person name="Munos S."/>
            <person name="Vincourt P."/>
            <person name="Rieseberg L.H."/>
            <person name="Langlade N.B."/>
        </authorList>
    </citation>
    <scope>NUCLEOTIDE SEQUENCE [LARGE SCALE GENOMIC DNA]</scope>
    <source>
        <strain evidence="2">cv. SF193</strain>
    </source>
</reference>
<evidence type="ECO:0000313" key="1">
    <source>
        <dbReference type="EMBL" id="OTG05269.1"/>
    </source>
</evidence>
<dbReference type="AlphaFoldDB" id="A0A251T374"/>
<dbReference type="Proteomes" id="UP000215914">
    <property type="component" value="Chromosome 12"/>
</dbReference>
<organism evidence="1 2">
    <name type="scientific">Helianthus annuus</name>
    <name type="common">Common sunflower</name>
    <dbReference type="NCBI Taxonomy" id="4232"/>
    <lineage>
        <taxon>Eukaryota</taxon>
        <taxon>Viridiplantae</taxon>
        <taxon>Streptophyta</taxon>
        <taxon>Embryophyta</taxon>
        <taxon>Tracheophyta</taxon>
        <taxon>Spermatophyta</taxon>
        <taxon>Magnoliopsida</taxon>
        <taxon>eudicotyledons</taxon>
        <taxon>Gunneridae</taxon>
        <taxon>Pentapetalae</taxon>
        <taxon>asterids</taxon>
        <taxon>campanulids</taxon>
        <taxon>Asterales</taxon>
        <taxon>Asteraceae</taxon>
        <taxon>Asteroideae</taxon>
        <taxon>Heliantheae alliance</taxon>
        <taxon>Heliantheae</taxon>
        <taxon>Helianthus</taxon>
    </lineage>
</organism>
<protein>
    <submittedName>
        <fullName evidence="1">Uncharacterized protein</fullName>
    </submittedName>
</protein>
<name>A0A251T374_HELAN</name>
<proteinExistence type="predicted"/>
<dbReference type="EMBL" id="CM007901">
    <property type="protein sequence ID" value="OTG05269.1"/>
    <property type="molecule type" value="Genomic_DNA"/>
</dbReference>
<dbReference type="InParanoid" id="A0A251T374"/>
<accession>A0A251T374</accession>
<gene>
    <name evidence="1" type="ORF">HannXRQ_Chr12g0371701</name>
</gene>
<keyword evidence="2" id="KW-1185">Reference proteome</keyword>